<dbReference type="EMBL" id="LKCM01000106">
    <property type="protein sequence ID" value="KPQ44134.1"/>
    <property type="molecule type" value="Genomic_DNA"/>
</dbReference>
<evidence type="ECO:0000256" key="2">
    <source>
        <dbReference type="ARBA" id="ARBA00022475"/>
    </source>
</evidence>
<dbReference type="AlphaFoldDB" id="A0A0P8ABT6"/>
<sequence>MINSEIGSILFGKWVYQENYDELRENIRKAHITRNVHEYVCSSLFYSLIAGWISLVFGYILARNLAQNSFVIFLITAIFAMSGSYAIYLILISYPSFKAKNRSYRIDQSMPHALTYLYALSRGGMNIIDMFKSLGSYIHIYSGTAEEIAMIVRDMEYFGMDIVTALHNASKRTPSRKFKDFINNLISVINSGGDLSRFFKSRSEYYQETAAQDQKYFLETLGLFGEVYVSALVAGPLFLIVIIVVLGLLRGGVELLLSLIIYVVIPVGTLLFIVLIDTISGIREEMPVIYTRVKSLEVFKDVPQLKIQQPHELGDIKRLQQYEKRSKIKFILFNPLKIFMEKPGRTFFITVPVSIIYLFFNARDISSKAVENHFLIVILFVIIPFTVFFEMRKRKIRKFEERMPDFLKRLAGMNEAGLTLTQAIAHTAESNMGVLTYEVKKIHRAIEWGTITTGALQKFEKRIESSAVSRIITLIVKASESTSDIRNVLSIAAKDADIGQRLKQERFANLLIYVVIVYLSFFVFLFIIVVLLVYFLSKMPTGGTVSMFKTSSLSDIKTLFYHASLLQGFFSGLVAGQMGEGNLRAGLKHSIVMLVIAYVVFTYFLQGVE</sequence>
<dbReference type="Proteomes" id="UP000050360">
    <property type="component" value="Unassembled WGS sequence"/>
</dbReference>
<keyword evidence="8" id="KW-0969">Cilium</keyword>
<keyword evidence="3 6" id="KW-0812">Transmembrane</keyword>
<feature type="transmembrane region" description="Helical" evidence="6">
    <location>
        <begin position="39"/>
        <end position="62"/>
    </location>
</feature>
<keyword evidence="2" id="KW-1003">Cell membrane</keyword>
<feature type="transmembrane region" description="Helical" evidence="6">
    <location>
        <begin position="510"/>
        <end position="536"/>
    </location>
</feature>
<dbReference type="Gene3D" id="1.20.81.30">
    <property type="entry name" value="Type II secretion system (T2SS), domain F"/>
    <property type="match status" value="1"/>
</dbReference>
<feature type="domain" description="Type II secretion system protein GspF" evidence="7">
    <location>
        <begin position="406"/>
        <end position="532"/>
    </location>
</feature>
<keyword evidence="5 6" id="KW-0472">Membrane</keyword>
<keyword evidence="8" id="KW-0966">Cell projection</keyword>
<organism evidence="8 9">
    <name type="scientific">Candidatus Methanoperedens nitratireducens</name>
    <dbReference type="NCBI Taxonomy" id="1392998"/>
    <lineage>
        <taxon>Archaea</taxon>
        <taxon>Methanobacteriati</taxon>
        <taxon>Methanobacteriota</taxon>
        <taxon>Stenosarchaea group</taxon>
        <taxon>Methanomicrobia</taxon>
        <taxon>Methanosarcinales</taxon>
        <taxon>ANME-2 cluster</taxon>
        <taxon>Candidatus Methanoperedentaceae</taxon>
        <taxon>Candidatus Methanoperedens</taxon>
    </lineage>
</organism>
<name>A0A0P8ABT6_9EURY</name>
<evidence type="ECO:0000256" key="3">
    <source>
        <dbReference type="ARBA" id="ARBA00022692"/>
    </source>
</evidence>
<keyword evidence="4 6" id="KW-1133">Transmembrane helix</keyword>
<dbReference type="PANTHER" id="PTHR35402:SF1">
    <property type="entry name" value="TYPE II SECRETION SYSTEM PROTEIN GSPF DOMAIN-CONTAINING PROTEIN"/>
    <property type="match status" value="1"/>
</dbReference>
<comment type="subcellular location">
    <subcellularLocation>
        <location evidence="1">Cell membrane</location>
        <topology evidence="1">Multi-pass membrane protein</topology>
    </subcellularLocation>
</comment>
<evidence type="ECO:0000259" key="7">
    <source>
        <dbReference type="Pfam" id="PF00482"/>
    </source>
</evidence>
<feature type="transmembrane region" description="Helical" evidence="6">
    <location>
        <begin position="255"/>
        <end position="276"/>
    </location>
</feature>
<reference evidence="8 9" key="1">
    <citation type="submission" date="2015-09" db="EMBL/GenBank/DDBJ databases">
        <title>A metagenomics-based metabolic model of nitrate-dependent anaerobic oxidation of methane by Methanoperedens-like archaea.</title>
        <authorList>
            <person name="Arshad A."/>
            <person name="Speth D.R."/>
            <person name="De Graaf R.M."/>
            <person name="Op Den Camp H.J."/>
            <person name="Jetten M.S."/>
            <person name="Welte C.U."/>
        </authorList>
    </citation>
    <scope>NUCLEOTIDE SEQUENCE [LARGE SCALE GENOMIC DNA]</scope>
</reference>
<feature type="transmembrane region" description="Helical" evidence="6">
    <location>
        <begin position="344"/>
        <end position="360"/>
    </location>
</feature>
<dbReference type="SUPFAM" id="SSF161098">
    <property type="entry name" value="MetI-like"/>
    <property type="match status" value="1"/>
</dbReference>
<evidence type="ECO:0000313" key="9">
    <source>
        <dbReference type="Proteomes" id="UP000050360"/>
    </source>
</evidence>
<accession>A0A0P8ABT6</accession>
<proteinExistence type="predicted"/>
<gene>
    <name evidence="8" type="ORF">MPEBLZ_01273</name>
</gene>
<evidence type="ECO:0000313" key="8">
    <source>
        <dbReference type="EMBL" id="KPQ44134.1"/>
    </source>
</evidence>
<feature type="transmembrane region" description="Helical" evidence="6">
    <location>
        <begin position="556"/>
        <end position="575"/>
    </location>
</feature>
<evidence type="ECO:0000256" key="1">
    <source>
        <dbReference type="ARBA" id="ARBA00004651"/>
    </source>
</evidence>
<evidence type="ECO:0000256" key="5">
    <source>
        <dbReference type="ARBA" id="ARBA00023136"/>
    </source>
</evidence>
<feature type="transmembrane region" description="Helical" evidence="6">
    <location>
        <begin position="372"/>
        <end position="389"/>
    </location>
</feature>
<feature type="transmembrane region" description="Helical" evidence="6">
    <location>
        <begin position="227"/>
        <end position="249"/>
    </location>
</feature>
<feature type="domain" description="Type II secretion system protein GspF" evidence="7">
    <location>
        <begin position="114"/>
        <end position="242"/>
    </location>
</feature>
<dbReference type="GO" id="GO:0005886">
    <property type="term" value="C:plasma membrane"/>
    <property type="evidence" value="ECO:0007669"/>
    <property type="project" value="UniProtKB-SubCell"/>
</dbReference>
<dbReference type="InterPro" id="IPR018076">
    <property type="entry name" value="T2SS_GspF_dom"/>
</dbReference>
<comment type="caution">
    <text evidence="8">The sequence shown here is derived from an EMBL/GenBank/DDBJ whole genome shotgun (WGS) entry which is preliminary data.</text>
</comment>
<evidence type="ECO:0000256" key="4">
    <source>
        <dbReference type="ARBA" id="ARBA00022989"/>
    </source>
</evidence>
<keyword evidence="8" id="KW-0282">Flagellum</keyword>
<dbReference type="InterPro" id="IPR056569">
    <property type="entry name" value="ArlJ-like"/>
</dbReference>
<protein>
    <submittedName>
        <fullName evidence="8">Flagella-like protein J</fullName>
    </submittedName>
</protein>
<feature type="transmembrane region" description="Helical" evidence="6">
    <location>
        <begin position="587"/>
        <end position="605"/>
    </location>
</feature>
<feature type="transmembrane region" description="Helical" evidence="6">
    <location>
        <begin position="68"/>
        <end position="92"/>
    </location>
</feature>
<evidence type="ECO:0000256" key="6">
    <source>
        <dbReference type="SAM" id="Phobius"/>
    </source>
</evidence>
<dbReference type="InterPro" id="IPR042094">
    <property type="entry name" value="T2SS_GspF_sf"/>
</dbReference>
<dbReference type="PANTHER" id="PTHR35402">
    <property type="entry name" value="INTEGRAL MEMBRANE PROTEIN-RELATED"/>
    <property type="match status" value="1"/>
</dbReference>
<dbReference type="Pfam" id="PF00482">
    <property type="entry name" value="T2SSF"/>
    <property type="match status" value="2"/>
</dbReference>
<dbReference type="InterPro" id="IPR035906">
    <property type="entry name" value="MetI-like_sf"/>
</dbReference>